<evidence type="ECO:0000313" key="4">
    <source>
        <dbReference type="Proteomes" id="UP001304300"/>
    </source>
</evidence>
<dbReference type="InterPro" id="IPR017832">
    <property type="entry name" value="Glyco_trans_2_hopen-assoc_HpnB"/>
</dbReference>
<dbReference type="InterPro" id="IPR029044">
    <property type="entry name" value="Nucleotide-diphossugar_trans"/>
</dbReference>
<dbReference type="PANTHER" id="PTHR43646:SF3">
    <property type="entry name" value="SLR1566 PROTEIN"/>
    <property type="match status" value="1"/>
</dbReference>
<dbReference type="EC" id="2.4.-.-" evidence="3"/>
<dbReference type="Proteomes" id="UP001304300">
    <property type="component" value="Chromosome"/>
</dbReference>
<gene>
    <name evidence="3" type="ORF">RZN69_02575</name>
</gene>
<dbReference type="Pfam" id="PF00535">
    <property type="entry name" value="Glycos_transf_2"/>
    <property type="match status" value="1"/>
</dbReference>
<sequence length="378" mass="42026">MILVLSALALLAWLYLALFRGRFWEDATLPQLDEPDEWPSVIAIVPARNEAETIGETVRGILEQDYQGELKLVVIDDQSDDDTAQLAKEAADALNQQENLIVLSGKPLPEGWSGKVWAMQQGWEHTKAQAEPVSYVWFTDADILHQDKALRRLVAVATNENRGLVSTMVELRCKGFWEKALVPAFVYFFKLLYPFLWVSNDKKKIAGAAGGCMLVSGQALEKIDGPRAIQADLIDDCALGSAIKQSGFSIRLDLTRDSHSLRGYPKLADAWNTVARTAYTQLGYSPLKLIGSVVGLAWLFFIPVASFLSPDLLTALLGGITWLIMSLTFLPMVKFYRVNPFWLFALPFITIIYLGATIDSALRYHKGQGGQWKGRSQA</sequence>
<dbReference type="RefSeq" id="WP_317834442.1">
    <property type="nucleotide sequence ID" value="NZ_CP136920.1"/>
</dbReference>
<keyword evidence="3" id="KW-0808">Transferase</keyword>
<dbReference type="Gene3D" id="3.90.550.10">
    <property type="entry name" value="Spore Coat Polysaccharide Biosynthesis Protein SpsA, Chain A"/>
    <property type="match status" value="1"/>
</dbReference>
<feature type="transmembrane region" description="Helical" evidence="1">
    <location>
        <begin position="341"/>
        <end position="362"/>
    </location>
</feature>
<dbReference type="InterPro" id="IPR001173">
    <property type="entry name" value="Glyco_trans_2-like"/>
</dbReference>
<dbReference type="EMBL" id="CP136920">
    <property type="protein sequence ID" value="WOO41958.1"/>
    <property type="molecule type" value="Genomic_DNA"/>
</dbReference>
<dbReference type="SUPFAM" id="SSF53448">
    <property type="entry name" value="Nucleotide-diphospho-sugar transferases"/>
    <property type="match status" value="1"/>
</dbReference>
<keyword evidence="1" id="KW-1133">Transmembrane helix</keyword>
<dbReference type="NCBIfam" id="TIGR03469">
    <property type="entry name" value="HpnB"/>
    <property type="match status" value="1"/>
</dbReference>
<evidence type="ECO:0000259" key="2">
    <source>
        <dbReference type="Pfam" id="PF00535"/>
    </source>
</evidence>
<protein>
    <submittedName>
        <fullName evidence="3">Glycosyltransferase</fullName>
        <ecNumber evidence="3">2.4.-.-</ecNumber>
    </submittedName>
</protein>
<feature type="transmembrane region" description="Helical" evidence="1">
    <location>
        <begin position="315"/>
        <end position="335"/>
    </location>
</feature>
<keyword evidence="3" id="KW-0328">Glycosyltransferase</keyword>
<reference evidence="3 4" key="1">
    <citation type="submission" date="2023-10" db="EMBL/GenBank/DDBJ databases">
        <title>Rubellicoccus peritrichatus gen. nov., sp. nov., isolated from an algae of coral reef tank.</title>
        <authorList>
            <person name="Luo J."/>
        </authorList>
    </citation>
    <scope>NUCLEOTIDE SEQUENCE [LARGE SCALE GENOMIC DNA]</scope>
    <source>
        <strain evidence="3 4">CR14</strain>
    </source>
</reference>
<dbReference type="KEGG" id="puo:RZN69_02575"/>
<name>A0AAQ3QVT2_9BACT</name>
<proteinExistence type="predicted"/>
<keyword evidence="4" id="KW-1185">Reference proteome</keyword>
<accession>A0AAQ3QVT2</accession>
<organism evidence="3 4">
    <name type="scientific">Rubellicoccus peritrichatus</name>
    <dbReference type="NCBI Taxonomy" id="3080537"/>
    <lineage>
        <taxon>Bacteria</taxon>
        <taxon>Pseudomonadati</taxon>
        <taxon>Verrucomicrobiota</taxon>
        <taxon>Opitutia</taxon>
        <taxon>Puniceicoccales</taxon>
        <taxon>Cerasicoccaceae</taxon>
        <taxon>Rubellicoccus</taxon>
    </lineage>
</organism>
<evidence type="ECO:0000256" key="1">
    <source>
        <dbReference type="SAM" id="Phobius"/>
    </source>
</evidence>
<keyword evidence="1" id="KW-0472">Membrane</keyword>
<keyword evidence="1" id="KW-0812">Transmembrane</keyword>
<dbReference type="PANTHER" id="PTHR43646">
    <property type="entry name" value="GLYCOSYLTRANSFERASE"/>
    <property type="match status" value="1"/>
</dbReference>
<dbReference type="AlphaFoldDB" id="A0AAQ3QVT2"/>
<feature type="domain" description="Glycosyltransferase 2-like" evidence="2">
    <location>
        <begin position="44"/>
        <end position="223"/>
    </location>
</feature>
<dbReference type="CDD" id="cd06423">
    <property type="entry name" value="CESA_like"/>
    <property type="match status" value="1"/>
</dbReference>
<dbReference type="GO" id="GO:0016757">
    <property type="term" value="F:glycosyltransferase activity"/>
    <property type="evidence" value="ECO:0007669"/>
    <property type="project" value="UniProtKB-KW"/>
</dbReference>
<evidence type="ECO:0000313" key="3">
    <source>
        <dbReference type="EMBL" id="WOO41958.1"/>
    </source>
</evidence>
<feature type="transmembrane region" description="Helical" evidence="1">
    <location>
        <begin position="289"/>
        <end position="308"/>
    </location>
</feature>